<evidence type="ECO:0000313" key="3">
    <source>
        <dbReference type="EMBL" id="MFC0212470.1"/>
    </source>
</evidence>
<dbReference type="Proteomes" id="UP001589776">
    <property type="component" value="Unassembled WGS sequence"/>
</dbReference>
<dbReference type="PANTHER" id="PTHR12935:SF0">
    <property type="entry name" value="GAMMA-GLUTAMYLCYCLOTRANSFERASE"/>
    <property type="match status" value="1"/>
</dbReference>
<keyword evidence="3" id="KW-0808">Transferase</keyword>
<dbReference type="CDD" id="cd06661">
    <property type="entry name" value="GGCT_like"/>
    <property type="match status" value="1"/>
</dbReference>
<feature type="domain" description="Gamma-glutamylcyclotransferase AIG2-like" evidence="2">
    <location>
        <begin position="9"/>
        <end position="121"/>
    </location>
</feature>
<dbReference type="InterPro" id="IPR017939">
    <property type="entry name" value="G-Glutamylcylcotransferase"/>
</dbReference>
<dbReference type="Pfam" id="PF06094">
    <property type="entry name" value="GGACT"/>
    <property type="match status" value="1"/>
</dbReference>
<dbReference type="InterPro" id="IPR036568">
    <property type="entry name" value="GGCT-like_sf"/>
</dbReference>
<keyword evidence="1" id="KW-0456">Lyase</keyword>
<dbReference type="GO" id="GO:0016746">
    <property type="term" value="F:acyltransferase activity"/>
    <property type="evidence" value="ECO:0007669"/>
    <property type="project" value="UniProtKB-KW"/>
</dbReference>
<dbReference type="SUPFAM" id="SSF110857">
    <property type="entry name" value="Gamma-glutamyl cyclotransferase-like"/>
    <property type="match status" value="1"/>
</dbReference>
<dbReference type="PANTHER" id="PTHR12935">
    <property type="entry name" value="GAMMA-GLUTAMYLCYCLOTRANSFERASE"/>
    <property type="match status" value="1"/>
</dbReference>
<dbReference type="RefSeq" id="WP_377469648.1">
    <property type="nucleotide sequence ID" value="NZ_JBHLWN010000031.1"/>
</dbReference>
<proteinExistence type="predicted"/>
<dbReference type="Gene3D" id="3.10.490.10">
    <property type="entry name" value="Gamma-glutamyl cyclotransferase-like"/>
    <property type="match status" value="1"/>
</dbReference>
<dbReference type="EMBL" id="JBHLWN010000031">
    <property type="protein sequence ID" value="MFC0212470.1"/>
    <property type="molecule type" value="Genomic_DNA"/>
</dbReference>
<sequence>MHKTKLYAAYGSNMNLIGMSVRCPESQVVGHGYIDDFVLEFRYYANIEESPGQRVPVVLWRISEADEVRLDRYEGVHIGIYRKEILTARIESLYEDDEQIGEIKESAEVRVMVYIMNPDTRPIKPPSLDYYNTIREGYEQNGMSKRPLAVAAIKVGATFPELDVEADGEHEDSRAPRRNK</sequence>
<evidence type="ECO:0000259" key="2">
    <source>
        <dbReference type="Pfam" id="PF06094"/>
    </source>
</evidence>
<keyword evidence="3" id="KW-0012">Acyltransferase</keyword>
<comment type="caution">
    <text evidence="3">The sequence shown here is derived from an EMBL/GenBank/DDBJ whole genome shotgun (WGS) entry which is preliminary data.</text>
</comment>
<dbReference type="EC" id="2.3.2.-" evidence="3"/>
<reference evidence="3 4" key="1">
    <citation type="submission" date="2024-09" db="EMBL/GenBank/DDBJ databases">
        <authorList>
            <person name="Sun Q."/>
            <person name="Mori K."/>
        </authorList>
    </citation>
    <scope>NUCLEOTIDE SEQUENCE [LARGE SCALE GENOMIC DNA]</scope>
    <source>
        <strain evidence="3 4">CCM 7759</strain>
    </source>
</reference>
<evidence type="ECO:0000313" key="4">
    <source>
        <dbReference type="Proteomes" id="UP001589776"/>
    </source>
</evidence>
<evidence type="ECO:0000256" key="1">
    <source>
        <dbReference type="ARBA" id="ARBA00023239"/>
    </source>
</evidence>
<accession>A0ABV6DIJ7</accession>
<name>A0ABV6DIJ7_9BACL</name>
<dbReference type="InterPro" id="IPR013024">
    <property type="entry name" value="GGCT-like"/>
</dbReference>
<protein>
    <submittedName>
        <fullName evidence="3">Gamma-glutamylcyclotransferase family protein</fullName>
        <ecNumber evidence="3">2.3.2.-</ecNumber>
    </submittedName>
</protein>
<gene>
    <name evidence="3" type="ORF">ACFFK0_08345</name>
</gene>
<organism evidence="3 4">
    <name type="scientific">Paenibacillus chartarius</name>
    <dbReference type="NCBI Taxonomy" id="747481"/>
    <lineage>
        <taxon>Bacteria</taxon>
        <taxon>Bacillati</taxon>
        <taxon>Bacillota</taxon>
        <taxon>Bacilli</taxon>
        <taxon>Bacillales</taxon>
        <taxon>Paenibacillaceae</taxon>
        <taxon>Paenibacillus</taxon>
    </lineage>
</organism>
<keyword evidence="4" id="KW-1185">Reference proteome</keyword>
<dbReference type="InterPro" id="IPR009288">
    <property type="entry name" value="AIG2-like_dom"/>
</dbReference>